<evidence type="ECO:0000313" key="1">
    <source>
        <dbReference type="EMBL" id="KAK3324875.1"/>
    </source>
</evidence>
<protein>
    <submittedName>
        <fullName evidence="1">Uncharacterized protein</fullName>
    </submittedName>
</protein>
<accession>A0AAE0MAD9</accession>
<reference evidence="1" key="2">
    <citation type="submission" date="2023-06" db="EMBL/GenBank/DDBJ databases">
        <authorList>
            <consortium name="Lawrence Berkeley National Laboratory"/>
            <person name="Haridas S."/>
            <person name="Hensen N."/>
            <person name="Bonometti L."/>
            <person name="Westerberg I."/>
            <person name="Brannstrom I.O."/>
            <person name="Guillou S."/>
            <person name="Cros-Aarteil S."/>
            <person name="Calhoun S."/>
            <person name="Kuo A."/>
            <person name="Mondo S."/>
            <person name="Pangilinan J."/>
            <person name="Riley R."/>
            <person name="Labutti K."/>
            <person name="Andreopoulos B."/>
            <person name="Lipzen A."/>
            <person name="Chen C."/>
            <person name="Yanf M."/>
            <person name="Daum C."/>
            <person name="Ng V."/>
            <person name="Clum A."/>
            <person name="Steindorff A."/>
            <person name="Ohm R."/>
            <person name="Martin F."/>
            <person name="Silar P."/>
            <person name="Natvig D."/>
            <person name="Lalanne C."/>
            <person name="Gautier V."/>
            <person name="Ament-Velasquez S.L."/>
            <person name="Kruys A."/>
            <person name="Hutchinson M.I."/>
            <person name="Powell A.J."/>
            <person name="Barry K."/>
            <person name="Miller A.N."/>
            <person name="Grigoriev I.V."/>
            <person name="Debuchy R."/>
            <person name="Gladieux P."/>
            <person name="Thoren M.H."/>
            <person name="Johannesson H."/>
        </authorList>
    </citation>
    <scope>NUCLEOTIDE SEQUENCE</scope>
    <source>
        <strain evidence="1">CBS 118394</strain>
    </source>
</reference>
<reference evidence="1" key="1">
    <citation type="journal article" date="2023" name="Mol. Phylogenet. Evol.">
        <title>Genome-scale phylogeny and comparative genomics of the fungal order Sordariales.</title>
        <authorList>
            <person name="Hensen N."/>
            <person name="Bonometti L."/>
            <person name="Westerberg I."/>
            <person name="Brannstrom I.O."/>
            <person name="Guillou S."/>
            <person name="Cros-Aarteil S."/>
            <person name="Calhoun S."/>
            <person name="Haridas S."/>
            <person name="Kuo A."/>
            <person name="Mondo S."/>
            <person name="Pangilinan J."/>
            <person name="Riley R."/>
            <person name="LaButti K."/>
            <person name="Andreopoulos B."/>
            <person name="Lipzen A."/>
            <person name="Chen C."/>
            <person name="Yan M."/>
            <person name="Daum C."/>
            <person name="Ng V."/>
            <person name="Clum A."/>
            <person name="Steindorff A."/>
            <person name="Ohm R.A."/>
            <person name="Martin F."/>
            <person name="Silar P."/>
            <person name="Natvig D.O."/>
            <person name="Lalanne C."/>
            <person name="Gautier V."/>
            <person name="Ament-Velasquez S.L."/>
            <person name="Kruys A."/>
            <person name="Hutchinson M.I."/>
            <person name="Powell A.J."/>
            <person name="Barry K."/>
            <person name="Miller A.N."/>
            <person name="Grigoriev I.V."/>
            <person name="Debuchy R."/>
            <person name="Gladieux P."/>
            <person name="Hiltunen Thoren M."/>
            <person name="Johannesson H."/>
        </authorList>
    </citation>
    <scope>NUCLEOTIDE SEQUENCE</scope>
    <source>
        <strain evidence="1">CBS 118394</strain>
    </source>
</reference>
<dbReference type="EMBL" id="JAUEDM010000002">
    <property type="protein sequence ID" value="KAK3324875.1"/>
    <property type="molecule type" value="Genomic_DNA"/>
</dbReference>
<sequence>MDGTSAYQTINLRWPAVCLVQPRQVTQPQPRAANHRTNMNLGNQPIQKDRILYAIRTRASNSKGTGSISCFAGRQIASSIHQVATIEHSRKNNGLPYPGRKEFVRALLIQRNWAHVNCFIDATNVDEEWVTVENLDLDEIAERSEEYIISRGVKENAGRDGVSDLLQRWRFEASREQKDKRMGEVKTRGGGAWLTRYMRAPDADGRVARCRSRQEETV</sequence>
<evidence type="ECO:0000313" key="2">
    <source>
        <dbReference type="Proteomes" id="UP001283341"/>
    </source>
</evidence>
<gene>
    <name evidence="1" type="ORF">B0H66DRAFT_106277</name>
</gene>
<name>A0AAE0MAD9_9PEZI</name>
<dbReference type="AlphaFoldDB" id="A0AAE0MAD9"/>
<comment type="caution">
    <text evidence="1">The sequence shown here is derived from an EMBL/GenBank/DDBJ whole genome shotgun (WGS) entry which is preliminary data.</text>
</comment>
<organism evidence="1 2">
    <name type="scientific">Apodospora peruviana</name>
    <dbReference type="NCBI Taxonomy" id="516989"/>
    <lineage>
        <taxon>Eukaryota</taxon>
        <taxon>Fungi</taxon>
        <taxon>Dikarya</taxon>
        <taxon>Ascomycota</taxon>
        <taxon>Pezizomycotina</taxon>
        <taxon>Sordariomycetes</taxon>
        <taxon>Sordariomycetidae</taxon>
        <taxon>Sordariales</taxon>
        <taxon>Lasiosphaeriaceae</taxon>
        <taxon>Apodospora</taxon>
    </lineage>
</organism>
<dbReference type="Proteomes" id="UP001283341">
    <property type="component" value="Unassembled WGS sequence"/>
</dbReference>
<keyword evidence="2" id="KW-1185">Reference proteome</keyword>
<proteinExistence type="predicted"/>